<protein>
    <recommendedName>
        <fullName evidence="4">DUF1294 domain-containing protein</fullName>
    </recommendedName>
</protein>
<dbReference type="AlphaFoldDB" id="A0A0U1L3D1"/>
<feature type="transmembrane region" description="Helical" evidence="1">
    <location>
        <begin position="67"/>
        <end position="89"/>
    </location>
</feature>
<name>A0A0U1L3D1_9FIRM</name>
<evidence type="ECO:0000256" key="1">
    <source>
        <dbReference type="SAM" id="Phobius"/>
    </source>
</evidence>
<dbReference type="InterPro" id="IPR010718">
    <property type="entry name" value="DUF1294"/>
</dbReference>
<evidence type="ECO:0000313" key="3">
    <source>
        <dbReference type="Proteomes" id="UP000049855"/>
    </source>
</evidence>
<dbReference type="RefSeq" id="WP_021171095.1">
    <property type="nucleotide sequence ID" value="NZ_CTRP01000014.1"/>
</dbReference>
<keyword evidence="1" id="KW-0472">Membrane</keyword>
<gene>
    <name evidence="2" type="ORF">SpAn4DRAFT_0301</name>
</gene>
<reference evidence="3" key="1">
    <citation type="submission" date="2015-03" db="EMBL/GenBank/DDBJ databases">
        <authorList>
            <person name="Nijsse Bart"/>
        </authorList>
    </citation>
    <scope>NUCLEOTIDE SEQUENCE [LARGE SCALE GENOMIC DNA]</scope>
</reference>
<keyword evidence="1" id="KW-0812">Transmembrane</keyword>
<feature type="transmembrane region" description="Helical" evidence="1">
    <location>
        <begin position="41"/>
        <end position="61"/>
    </location>
</feature>
<dbReference type="Proteomes" id="UP000049855">
    <property type="component" value="Unassembled WGS sequence"/>
</dbReference>
<feature type="transmembrane region" description="Helical" evidence="1">
    <location>
        <begin position="6"/>
        <end position="25"/>
    </location>
</feature>
<evidence type="ECO:0008006" key="4">
    <source>
        <dbReference type="Google" id="ProtNLM"/>
    </source>
</evidence>
<evidence type="ECO:0000313" key="2">
    <source>
        <dbReference type="EMBL" id="CQR73839.1"/>
    </source>
</evidence>
<sequence length="93" mass="10798">MISSFPPLFALFILWNLAAFLMVMLDKRRARRNEWRIREQTFFVCAAAFGASGVLLGMHVFRHKTRHRLFTIGIPVLCLLNLIVGYFLMKLIA</sequence>
<keyword evidence="3" id="KW-1185">Reference proteome</keyword>
<dbReference type="EMBL" id="CTRP01000014">
    <property type="protein sequence ID" value="CQR73839.1"/>
    <property type="molecule type" value="Genomic_DNA"/>
</dbReference>
<dbReference type="Pfam" id="PF06961">
    <property type="entry name" value="DUF1294"/>
    <property type="match status" value="1"/>
</dbReference>
<organism evidence="2 3">
    <name type="scientific">Sporomusa ovata</name>
    <dbReference type="NCBI Taxonomy" id="2378"/>
    <lineage>
        <taxon>Bacteria</taxon>
        <taxon>Bacillati</taxon>
        <taxon>Bacillota</taxon>
        <taxon>Negativicutes</taxon>
        <taxon>Selenomonadales</taxon>
        <taxon>Sporomusaceae</taxon>
        <taxon>Sporomusa</taxon>
    </lineage>
</organism>
<proteinExistence type="predicted"/>
<keyword evidence="1" id="KW-1133">Transmembrane helix</keyword>
<accession>A0A0U1L3D1</accession>